<accession>A0A318JB78</accession>
<dbReference type="EMBL" id="QJKB01000003">
    <property type="protein sequence ID" value="PXX44107.1"/>
    <property type="molecule type" value="Genomic_DNA"/>
</dbReference>
<proteinExistence type="predicted"/>
<organism evidence="1 2">
    <name type="scientific">Undibacterium pigrum</name>
    <dbReference type="NCBI Taxonomy" id="401470"/>
    <lineage>
        <taxon>Bacteria</taxon>
        <taxon>Pseudomonadati</taxon>
        <taxon>Pseudomonadota</taxon>
        <taxon>Betaproteobacteria</taxon>
        <taxon>Burkholderiales</taxon>
        <taxon>Oxalobacteraceae</taxon>
        <taxon>Undibacterium</taxon>
    </lineage>
</organism>
<comment type="caution">
    <text evidence="1">The sequence shown here is derived from an EMBL/GenBank/DDBJ whole genome shotgun (WGS) entry which is preliminary data.</text>
</comment>
<name>A0A318JB78_9BURK</name>
<sequence length="417" mass="48080">MLQHNPFDLIREYTSVFDRREIFGPKSYVAHYIDFDVFVTRARYLLSVISDSHLDDLFRLEELDFLNGPDSYCSLRVGVWIAGLQKNRKFLLRIDEIINGEELLGGQFDIACAAGLLFEDPDLHTLYRSAYDCDSTAGLNNIENAKEKKACAIVCLEHIDKIHGTQYSKSISCELDDRLRARVLRKLTRILEISQIIWAGFNIAGPGDLKAKLSEFLSITVSQKHHAAGVMRLIAIRRFNGELNALRKWNEIRDTFQTENQIYARLGMTVPIQKIADLNARNEQLFCQDEPKVARDDLLRRYAKKYLNAENGDLRWLWIAGRAANNFIDIVCTLECDLGRRLPADFVDYLYEKLHTMASFNADDYEQHAYDLLLRSSQFDEKAKLLLQKAAALRRRVKEHPKYVGVDMTASWQFQNA</sequence>
<keyword evidence="2" id="KW-1185">Reference proteome</keyword>
<reference evidence="1 2" key="1">
    <citation type="submission" date="2018-05" db="EMBL/GenBank/DDBJ databases">
        <title>Genomic Encyclopedia of Type Strains, Phase IV (KMG-IV): sequencing the most valuable type-strain genomes for metagenomic binning, comparative biology and taxonomic classification.</title>
        <authorList>
            <person name="Goeker M."/>
        </authorList>
    </citation>
    <scope>NUCLEOTIDE SEQUENCE [LARGE SCALE GENOMIC DNA]</scope>
    <source>
        <strain evidence="1 2">DSM 19792</strain>
    </source>
</reference>
<dbReference type="RefSeq" id="WP_110255354.1">
    <property type="nucleotide sequence ID" value="NZ_QJKB01000003.1"/>
</dbReference>
<dbReference type="Proteomes" id="UP000247792">
    <property type="component" value="Unassembled WGS sequence"/>
</dbReference>
<gene>
    <name evidence="1" type="ORF">DFR42_103376</name>
</gene>
<evidence type="ECO:0000313" key="1">
    <source>
        <dbReference type="EMBL" id="PXX44107.1"/>
    </source>
</evidence>
<dbReference type="AlphaFoldDB" id="A0A318JB78"/>
<protein>
    <submittedName>
        <fullName evidence="1">Uncharacterized protein</fullName>
    </submittedName>
</protein>
<evidence type="ECO:0000313" key="2">
    <source>
        <dbReference type="Proteomes" id="UP000247792"/>
    </source>
</evidence>
<dbReference type="OrthoDB" id="9844728at2"/>